<dbReference type="AlphaFoldDB" id="A0A9X2KMZ5"/>
<feature type="domain" description="BD-FAE-like" evidence="2">
    <location>
        <begin position="34"/>
        <end position="231"/>
    </location>
</feature>
<dbReference type="InterPro" id="IPR050300">
    <property type="entry name" value="GDXG_lipolytic_enzyme"/>
</dbReference>
<evidence type="ECO:0000256" key="1">
    <source>
        <dbReference type="ARBA" id="ARBA00022801"/>
    </source>
</evidence>
<dbReference type="Gene3D" id="3.40.50.1820">
    <property type="entry name" value="alpha/beta hydrolase"/>
    <property type="match status" value="1"/>
</dbReference>
<evidence type="ECO:0000259" key="2">
    <source>
        <dbReference type="Pfam" id="PF20434"/>
    </source>
</evidence>
<dbReference type="Pfam" id="PF20434">
    <property type="entry name" value="BD-FAE"/>
    <property type="match status" value="1"/>
</dbReference>
<gene>
    <name evidence="3" type="ORF">M9978_17590</name>
</gene>
<proteinExistence type="predicted"/>
<dbReference type="EMBL" id="JAMLDX010000016">
    <property type="protein sequence ID" value="MCP3732237.1"/>
    <property type="molecule type" value="Genomic_DNA"/>
</dbReference>
<dbReference type="PANTHER" id="PTHR48081">
    <property type="entry name" value="AB HYDROLASE SUPERFAMILY PROTEIN C4A8.06C"/>
    <property type="match status" value="1"/>
</dbReference>
<evidence type="ECO:0000313" key="3">
    <source>
        <dbReference type="EMBL" id="MCP3732237.1"/>
    </source>
</evidence>
<reference evidence="3" key="1">
    <citation type="submission" date="2022-05" db="EMBL/GenBank/DDBJ databases">
        <title>Sphingomonas sp. strain MG17 Genome sequencing and assembly.</title>
        <authorList>
            <person name="Kim I."/>
        </authorList>
    </citation>
    <scope>NUCLEOTIDE SEQUENCE</scope>
    <source>
        <strain evidence="3">MG17</strain>
    </source>
</reference>
<dbReference type="SUPFAM" id="SSF53474">
    <property type="entry name" value="alpha/beta-Hydrolases"/>
    <property type="match status" value="1"/>
</dbReference>
<evidence type="ECO:0000313" key="4">
    <source>
        <dbReference type="Proteomes" id="UP001139451"/>
    </source>
</evidence>
<dbReference type="Proteomes" id="UP001139451">
    <property type="component" value="Unassembled WGS sequence"/>
</dbReference>
<sequence length="284" mass="30611">MPDPEIDTFRLWPGRAPGATSDDADETPKITVVHPPSRYKNGAAVVIAPGGAYVALAHSLEGTEPATWFASRGVTAFVLTYRVGGRARLPLPLIDGARAMRLVRSRAAEFGLDADRIGMMGFSAGGHLAATIATSAEGGRPGATDPVERASSRPDFLILGYPWLEGMQLSSDGNSQYCEFARRKAPAACDPRRYTQYLPTRDVSARTPPAFLYHTTADQLVPSEGSLRFYLALKRQGVPAELHLFERGSHGSGLGGADPALSKWPELLQEWLRGRGLLDRQSAP</sequence>
<dbReference type="InterPro" id="IPR029058">
    <property type="entry name" value="AB_hydrolase_fold"/>
</dbReference>
<keyword evidence="4" id="KW-1185">Reference proteome</keyword>
<protein>
    <submittedName>
        <fullName evidence="3">Alpha/beta hydrolase</fullName>
    </submittedName>
</protein>
<keyword evidence="1 3" id="KW-0378">Hydrolase</keyword>
<organism evidence="3 4">
    <name type="scientific">Sphingomonas tagetis</name>
    <dbReference type="NCBI Taxonomy" id="2949092"/>
    <lineage>
        <taxon>Bacteria</taxon>
        <taxon>Pseudomonadati</taxon>
        <taxon>Pseudomonadota</taxon>
        <taxon>Alphaproteobacteria</taxon>
        <taxon>Sphingomonadales</taxon>
        <taxon>Sphingomonadaceae</taxon>
        <taxon>Sphingomonas</taxon>
    </lineage>
</organism>
<accession>A0A9X2KMZ5</accession>
<dbReference type="GO" id="GO:0016787">
    <property type="term" value="F:hydrolase activity"/>
    <property type="evidence" value="ECO:0007669"/>
    <property type="project" value="UniProtKB-KW"/>
</dbReference>
<dbReference type="RefSeq" id="WP_254295496.1">
    <property type="nucleotide sequence ID" value="NZ_JAMLDX010000016.1"/>
</dbReference>
<dbReference type="InterPro" id="IPR049492">
    <property type="entry name" value="BD-FAE-like_dom"/>
</dbReference>
<comment type="caution">
    <text evidence="3">The sequence shown here is derived from an EMBL/GenBank/DDBJ whole genome shotgun (WGS) entry which is preliminary data.</text>
</comment>
<name>A0A9X2KMZ5_9SPHN</name>
<dbReference type="PANTHER" id="PTHR48081:SF6">
    <property type="entry name" value="PEPTIDASE S9 PROLYL OLIGOPEPTIDASE CATALYTIC DOMAIN-CONTAINING PROTEIN"/>
    <property type="match status" value="1"/>
</dbReference>